<sequence>MADLRSIISDMDKEFNNRIRLGLMAAMMIEDWIEFKTMKHLLDLTDGNLASHVAALENCGYMEVRKKFIGKRPNTSYKITPTGRRAFEHHLTQMEELIKKARS</sequence>
<evidence type="ECO:0000313" key="2">
    <source>
        <dbReference type="EMBL" id="AFM05832.1"/>
    </source>
</evidence>
<dbReference type="RefSeq" id="WP_014799257.1">
    <property type="nucleotide sequence ID" value="NC_018018.1"/>
</dbReference>
<keyword evidence="3" id="KW-1185">Reference proteome</keyword>
<evidence type="ECO:0000259" key="1">
    <source>
        <dbReference type="Pfam" id="PF13601"/>
    </source>
</evidence>
<dbReference type="EMBL" id="CP003345">
    <property type="protein sequence ID" value="AFM05832.1"/>
    <property type="molecule type" value="Genomic_DNA"/>
</dbReference>
<dbReference type="PANTHER" id="PTHR37318:SF1">
    <property type="entry name" value="BSL7504 PROTEIN"/>
    <property type="match status" value="1"/>
</dbReference>
<accession>I4APE7</accession>
<dbReference type="InterPro" id="IPR036388">
    <property type="entry name" value="WH-like_DNA-bd_sf"/>
</dbReference>
<dbReference type="SUPFAM" id="SSF46785">
    <property type="entry name" value="Winged helix' DNA-binding domain"/>
    <property type="match status" value="1"/>
</dbReference>
<name>I4APE7_BERLS</name>
<protein>
    <submittedName>
        <fullName evidence="2">Transcriptional regulator</fullName>
    </submittedName>
</protein>
<feature type="domain" description="Winged helix DNA-binding" evidence="1">
    <location>
        <begin position="19"/>
        <end position="98"/>
    </location>
</feature>
<dbReference type="InterPro" id="IPR027395">
    <property type="entry name" value="WH_DNA-bd_dom"/>
</dbReference>
<dbReference type="PATRIC" id="fig|880071.3.peg.3519"/>
<evidence type="ECO:0000313" key="3">
    <source>
        <dbReference type="Proteomes" id="UP000006054"/>
    </source>
</evidence>
<dbReference type="eggNOG" id="COG1695">
    <property type="taxonomic scope" value="Bacteria"/>
</dbReference>
<dbReference type="HOGENOM" id="CLU_142189_1_1_10"/>
<dbReference type="InterPro" id="IPR036390">
    <property type="entry name" value="WH_DNA-bd_sf"/>
</dbReference>
<dbReference type="Proteomes" id="UP000006054">
    <property type="component" value="Chromosome"/>
</dbReference>
<dbReference type="STRING" id="880071.Fleli_3512"/>
<dbReference type="PANTHER" id="PTHR37318">
    <property type="entry name" value="BSL7504 PROTEIN"/>
    <property type="match status" value="1"/>
</dbReference>
<dbReference type="Gene3D" id="1.10.10.10">
    <property type="entry name" value="Winged helix-like DNA-binding domain superfamily/Winged helix DNA-binding domain"/>
    <property type="match status" value="1"/>
</dbReference>
<reference evidence="3" key="1">
    <citation type="submission" date="2012-06" db="EMBL/GenBank/DDBJ databases">
        <title>The complete genome of Flexibacter litoralis DSM 6794.</title>
        <authorList>
            <person name="Lucas S."/>
            <person name="Copeland A."/>
            <person name="Lapidus A."/>
            <person name="Glavina del Rio T."/>
            <person name="Dalin E."/>
            <person name="Tice H."/>
            <person name="Bruce D."/>
            <person name="Goodwin L."/>
            <person name="Pitluck S."/>
            <person name="Peters L."/>
            <person name="Ovchinnikova G."/>
            <person name="Lu M."/>
            <person name="Kyrpides N."/>
            <person name="Mavromatis K."/>
            <person name="Ivanova N."/>
            <person name="Brettin T."/>
            <person name="Detter J.C."/>
            <person name="Han C."/>
            <person name="Larimer F."/>
            <person name="Land M."/>
            <person name="Hauser L."/>
            <person name="Markowitz V."/>
            <person name="Cheng J.-F."/>
            <person name="Hugenholtz P."/>
            <person name="Woyke T."/>
            <person name="Wu D."/>
            <person name="Spring S."/>
            <person name="Lang E."/>
            <person name="Kopitz M."/>
            <person name="Brambilla E."/>
            <person name="Klenk H.-P."/>
            <person name="Eisen J.A."/>
        </authorList>
    </citation>
    <scope>NUCLEOTIDE SEQUENCE [LARGE SCALE GENOMIC DNA]</scope>
    <source>
        <strain evidence="3">ATCC 23117 / DSM 6794 / NBRC 15988 / NCIMB 1366 / Sio-4</strain>
    </source>
</reference>
<dbReference type="OrthoDB" id="9800369at2"/>
<proteinExistence type="predicted"/>
<organism evidence="2 3">
    <name type="scientific">Bernardetia litoralis (strain ATCC 23117 / DSM 6794 / NBRC 15988 / NCIMB 1366 / Fx l1 / Sio-4)</name>
    <name type="common">Flexibacter litoralis</name>
    <dbReference type="NCBI Taxonomy" id="880071"/>
    <lineage>
        <taxon>Bacteria</taxon>
        <taxon>Pseudomonadati</taxon>
        <taxon>Bacteroidota</taxon>
        <taxon>Cytophagia</taxon>
        <taxon>Cytophagales</taxon>
        <taxon>Bernardetiaceae</taxon>
        <taxon>Bernardetia</taxon>
    </lineage>
</organism>
<gene>
    <name evidence="2" type="ordered locus">Fleli_3512</name>
</gene>
<dbReference type="Pfam" id="PF13601">
    <property type="entry name" value="HTH_34"/>
    <property type="match status" value="1"/>
</dbReference>
<dbReference type="AlphaFoldDB" id="I4APE7"/>
<dbReference type="KEGG" id="fli:Fleli_3512"/>